<sequence length="143" mass="15288">MTTTLSAAELAERYQRGWSDHDGDAVAACFADDGTYVDPSLPGPLPRTAIAGYVNGLVSAFPDLVLTVEDQVSEGSRVYFSWRLQGTNSGVLPGLPAPTQRRCDVPGVDLIEVGPDGITRVVGYFDQKGFFEQLGLRVDVVPG</sequence>
<dbReference type="CDD" id="cd00531">
    <property type="entry name" value="NTF2_like"/>
    <property type="match status" value="1"/>
</dbReference>
<name>A0ABV9LIT5_9ACTN</name>
<evidence type="ECO:0000313" key="1">
    <source>
        <dbReference type="EMBL" id="MFC4694076.1"/>
    </source>
</evidence>
<dbReference type="EMBL" id="JBHSGR010000011">
    <property type="protein sequence ID" value="MFC4694076.1"/>
    <property type="molecule type" value="Genomic_DNA"/>
</dbReference>
<dbReference type="InterPro" id="IPR032710">
    <property type="entry name" value="NTF2-like_dom_sf"/>
</dbReference>
<comment type="caution">
    <text evidence="1">The sequence shown here is derived from an EMBL/GenBank/DDBJ whole genome shotgun (WGS) entry which is preliminary data.</text>
</comment>
<dbReference type="PANTHER" id="PTHR38436:SF1">
    <property type="entry name" value="ESTER CYCLASE"/>
    <property type="match status" value="1"/>
</dbReference>
<dbReference type="Proteomes" id="UP001596025">
    <property type="component" value="Unassembled WGS sequence"/>
</dbReference>
<dbReference type="InterPro" id="IPR009959">
    <property type="entry name" value="Cyclase_SnoaL-like"/>
</dbReference>
<reference evidence="2" key="1">
    <citation type="journal article" date="2019" name="Int. J. Syst. Evol. Microbiol.">
        <title>The Global Catalogue of Microorganisms (GCM) 10K type strain sequencing project: providing services to taxonomists for standard genome sequencing and annotation.</title>
        <authorList>
            <consortium name="The Broad Institute Genomics Platform"/>
            <consortium name="The Broad Institute Genome Sequencing Center for Infectious Disease"/>
            <person name="Wu L."/>
            <person name="Ma J."/>
        </authorList>
    </citation>
    <scope>NUCLEOTIDE SEQUENCE [LARGE SCALE GENOMIC DNA]</scope>
    <source>
        <strain evidence="2">CCUG 62763</strain>
    </source>
</reference>
<dbReference type="Pfam" id="PF07366">
    <property type="entry name" value="SnoaL"/>
    <property type="match status" value="1"/>
</dbReference>
<dbReference type="PANTHER" id="PTHR38436">
    <property type="entry name" value="POLYKETIDE CYCLASE SNOAL-LIKE DOMAIN"/>
    <property type="match status" value="1"/>
</dbReference>
<protein>
    <submittedName>
        <fullName evidence="1">Ester cyclase</fullName>
    </submittedName>
</protein>
<keyword evidence="2" id="KW-1185">Reference proteome</keyword>
<accession>A0ABV9LIT5</accession>
<dbReference type="Gene3D" id="3.10.450.50">
    <property type="match status" value="1"/>
</dbReference>
<organism evidence="1 2">
    <name type="scientific">Geodermatophilus arenarius</name>
    <dbReference type="NCBI Taxonomy" id="1137990"/>
    <lineage>
        <taxon>Bacteria</taxon>
        <taxon>Bacillati</taxon>
        <taxon>Actinomycetota</taxon>
        <taxon>Actinomycetes</taxon>
        <taxon>Geodermatophilales</taxon>
        <taxon>Geodermatophilaceae</taxon>
        <taxon>Geodermatophilus</taxon>
    </lineage>
</organism>
<gene>
    <name evidence="1" type="ORF">ACFO3M_11835</name>
</gene>
<evidence type="ECO:0000313" key="2">
    <source>
        <dbReference type="Proteomes" id="UP001596025"/>
    </source>
</evidence>
<dbReference type="RefSeq" id="WP_387988792.1">
    <property type="nucleotide sequence ID" value="NZ_JBHSGR010000011.1"/>
</dbReference>
<dbReference type="SUPFAM" id="SSF54427">
    <property type="entry name" value="NTF2-like"/>
    <property type="match status" value="1"/>
</dbReference>
<proteinExistence type="predicted"/>